<gene>
    <name evidence="2" type="ORF">FPANT_6575</name>
</gene>
<dbReference type="AlphaFoldDB" id="A0A8H5LB48"/>
<evidence type="ECO:0000313" key="2">
    <source>
        <dbReference type="EMBL" id="KAF5588657.1"/>
    </source>
</evidence>
<keyword evidence="3" id="KW-1185">Reference proteome</keyword>
<name>A0A8H5LB48_9HYPO</name>
<evidence type="ECO:0000256" key="1">
    <source>
        <dbReference type="SAM" id="Phobius"/>
    </source>
</evidence>
<proteinExistence type="predicted"/>
<keyword evidence="1" id="KW-0472">Membrane</keyword>
<accession>A0A8H5LB48</accession>
<evidence type="ECO:0000313" key="3">
    <source>
        <dbReference type="Proteomes" id="UP000544095"/>
    </source>
</evidence>
<comment type="caution">
    <text evidence="2">The sequence shown here is derived from an EMBL/GenBank/DDBJ whole genome shotgun (WGS) entry which is preliminary data.</text>
</comment>
<dbReference type="Proteomes" id="UP000544095">
    <property type="component" value="Unassembled WGS sequence"/>
</dbReference>
<organism evidence="2 3">
    <name type="scientific">Fusarium pseudoanthophilum</name>
    <dbReference type="NCBI Taxonomy" id="48495"/>
    <lineage>
        <taxon>Eukaryota</taxon>
        <taxon>Fungi</taxon>
        <taxon>Dikarya</taxon>
        <taxon>Ascomycota</taxon>
        <taxon>Pezizomycotina</taxon>
        <taxon>Sordariomycetes</taxon>
        <taxon>Hypocreomycetidae</taxon>
        <taxon>Hypocreales</taxon>
        <taxon>Nectriaceae</taxon>
        <taxon>Fusarium</taxon>
        <taxon>Fusarium fujikuroi species complex</taxon>
    </lineage>
</organism>
<protein>
    <submittedName>
        <fullName evidence="2">Uncharacterized protein</fullName>
    </submittedName>
</protein>
<keyword evidence="1" id="KW-1133">Transmembrane helix</keyword>
<keyword evidence="1" id="KW-0812">Transmembrane</keyword>
<reference evidence="2 3" key="1">
    <citation type="submission" date="2020-05" db="EMBL/GenBank/DDBJ databases">
        <title>Identification and distribution of gene clusters putatively required for synthesis of sphingolipid metabolism inhibitors in phylogenetically diverse species of the filamentous fungus Fusarium.</title>
        <authorList>
            <person name="Kim H.-S."/>
            <person name="Busman M."/>
            <person name="Brown D.W."/>
            <person name="Divon H."/>
            <person name="Uhlig S."/>
            <person name="Proctor R.H."/>
        </authorList>
    </citation>
    <scope>NUCLEOTIDE SEQUENCE [LARGE SCALE GENOMIC DNA]</scope>
    <source>
        <strain evidence="2 3">NRRL 25211</strain>
    </source>
</reference>
<dbReference type="EMBL" id="JAAOAR010000314">
    <property type="protein sequence ID" value="KAF5588657.1"/>
    <property type="molecule type" value="Genomic_DNA"/>
</dbReference>
<sequence length="158" mass="18651">MSHLEVLDIIILILEGLLGIVTICESGYKIYKEYKSYMEDRKKRMKNKMMRDWDGLDDEDMEMGWEANSCWTSPPYYRHGQGDHTRELSLTTEVQDAPVWKGLERLSDEQQAVLDNEQLEHERVWEFELDMMEREARRILPPGLPYGKASYNVTSKMV</sequence>
<feature type="transmembrane region" description="Helical" evidence="1">
    <location>
        <begin position="6"/>
        <end position="28"/>
    </location>
</feature>